<name>A0A239TQV1_9FIRM</name>
<dbReference type="Proteomes" id="UP000215383">
    <property type="component" value="Chromosome 1"/>
</dbReference>
<dbReference type="PANTHER" id="PTHR45398">
    <property type="match status" value="1"/>
</dbReference>
<evidence type="ECO:0000313" key="2">
    <source>
        <dbReference type="EMBL" id="SNV00341.1"/>
    </source>
</evidence>
<sequence>MNYLDLILQQQQDKIAIITDDNQYTYGELAQKAKNIRQTIVLTAKRRPIFIHEDKIIDQLISFLAYSGTNHIPIIATDASKNQEFIIKDIPENACMGVMTSGSTGKSKLFWRNYNSWADFFPIQNKIFNINKDTVIFCQGSLAFTGNLNIYLGVFACSGTVIATEKFRPKNWLDLMTKYKVNTIYLIPTKLLLLPKIATLPNTQIKQIISGSQSMNKQDAIKLKQIYPKTTITLYYGASELNYITYINDIDMTEDRTSVGKPFTDVKITIKNEEIFVNTPYHVEGISLPFSLKDKGYIDTNGSLHFLGRKDDICNINGLKISTSKIENALIKVFQTNELIVIPSHKNDSDTLKAFIAGEKQFTKQEILKSLKPYLTDFEMPKQFIYLKTLPKNESGKIDKLKLQSLM</sequence>
<dbReference type="Gene3D" id="3.30.300.30">
    <property type="match status" value="1"/>
</dbReference>
<dbReference type="eggNOG" id="COG0318">
    <property type="taxonomic scope" value="Bacteria"/>
</dbReference>
<evidence type="ECO:0000313" key="3">
    <source>
        <dbReference type="Proteomes" id="UP000215383"/>
    </source>
</evidence>
<dbReference type="InterPro" id="IPR000873">
    <property type="entry name" value="AMP-dep_synth/lig_dom"/>
</dbReference>
<reference evidence="2 3" key="1">
    <citation type="submission" date="2017-06" db="EMBL/GenBank/DDBJ databases">
        <authorList>
            <consortium name="Pathogen Informatics"/>
        </authorList>
    </citation>
    <scope>NUCLEOTIDE SEQUENCE [LARGE SCALE GENOMIC DNA]</scope>
    <source>
        <strain evidence="2 3">NCTC10570</strain>
    </source>
</reference>
<gene>
    <name evidence="2" type="primary">dltA</name>
    <name evidence="2" type="ORF">SAMEA4364220_01294</name>
</gene>
<dbReference type="PANTHER" id="PTHR45398:SF1">
    <property type="entry name" value="ENZYME, PUTATIVE (JCVI)-RELATED"/>
    <property type="match status" value="1"/>
</dbReference>
<dbReference type="EMBL" id="LT906446">
    <property type="protein sequence ID" value="SNV00341.1"/>
    <property type="molecule type" value="Genomic_DNA"/>
</dbReference>
<dbReference type="SUPFAM" id="SSF56801">
    <property type="entry name" value="Acetyl-CoA synthetase-like"/>
    <property type="match status" value="1"/>
</dbReference>
<dbReference type="Pfam" id="PF00501">
    <property type="entry name" value="AMP-binding"/>
    <property type="match status" value="1"/>
</dbReference>
<protein>
    <submittedName>
        <fullName evidence="2">D-alanine--poly(Phosphoribitol) ligase subunit 1</fullName>
        <ecNumber evidence="2">6.1.1.13</ecNumber>
    </submittedName>
</protein>
<accession>A0A239TQV1</accession>
<dbReference type="InterPro" id="IPR042099">
    <property type="entry name" value="ANL_N_sf"/>
</dbReference>
<dbReference type="AlphaFoldDB" id="A0A239TQV1"/>
<organism evidence="2 3">
    <name type="scientific">Megamonas hypermegale</name>
    <dbReference type="NCBI Taxonomy" id="158847"/>
    <lineage>
        <taxon>Bacteria</taxon>
        <taxon>Bacillati</taxon>
        <taxon>Bacillota</taxon>
        <taxon>Negativicutes</taxon>
        <taxon>Selenomonadales</taxon>
        <taxon>Selenomonadaceae</taxon>
        <taxon>Megamonas</taxon>
    </lineage>
</organism>
<dbReference type="InterPro" id="IPR045851">
    <property type="entry name" value="AMP-bd_C_sf"/>
</dbReference>
<dbReference type="GeneID" id="78507296"/>
<dbReference type="Gene3D" id="3.40.50.12780">
    <property type="entry name" value="N-terminal domain of ligase-like"/>
    <property type="match status" value="1"/>
</dbReference>
<evidence type="ECO:0000259" key="1">
    <source>
        <dbReference type="Pfam" id="PF00501"/>
    </source>
</evidence>
<dbReference type="GO" id="GO:0016874">
    <property type="term" value="F:ligase activity"/>
    <property type="evidence" value="ECO:0007669"/>
    <property type="project" value="UniProtKB-KW"/>
</dbReference>
<proteinExistence type="predicted"/>
<feature type="domain" description="AMP-dependent synthetase/ligase" evidence="1">
    <location>
        <begin position="91"/>
        <end position="274"/>
    </location>
</feature>
<keyword evidence="2" id="KW-0436">Ligase</keyword>
<dbReference type="EC" id="6.1.1.13" evidence="2"/>
<dbReference type="RefSeq" id="WP_027889830.1">
    <property type="nucleotide sequence ID" value="NZ_LT906446.1"/>
</dbReference>
<keyword evidence="3" id="KW-1185">Reference proteome</keyword>